<dbReference type="GO" id="GO:0070183">
    <property type="term" value="P:mitochondrial tryptophanyl-tRNA aminoacylation"/>
    <property type="evidence" value="ECO:0007669"/>
    <property type="project" value="TreeGrafter"/>
</dbReference>
<dbReference type="FunFam" id="3.40.50.620:FF:000082">
    <property type="entry name" value="MSW1p Mitochondrial tryptophanyl-tRNA synthetase"/>
    <property type="match status" value="1"/>
</dbReference>
<comment type="similarity">
    <text evidence="2 11">Belongs to the class-I aminoacyl-tRNA synthetase family.</text>
</comment>
<dbReference type="PANTHER" id="PTHR43766:SF1">
    <property type="entry name" value="TRYPTOPHAN--TRNA LIGASE, MITOCHONDRIAL"/>
    <property type="match status" value="1"/>
</dbReference>
<dbReference type="GO" id="GO:0005759">
    <property type="term" value="C:mitochondrial matrix"/>
    <property type="evidence" value="ECO:0007669"/>
    <property type="project" value="UniProtKB-SubCell"/>
</dbReference>
<evidence type="ECO:0000256" key="12">
    <source>
        <dbReference type="SAM" id="MobiDB-lite"/>
    </source>
</evidence>
<gene>
    <name evidence="13" type="ORF">E4U42_000022</name>
</gene>
<dbReference type="NCBIfam" id="TIGR00233">
    <property type="entry name" value="trpS"/>
    <property type="match status" value="1"/>
</dbReference>
<evidence type="ECO:0000256" key="8">
    <source>
        <dbReference type="ARBA" id="ARBA00023146"/>
    </source>
</evidence>
<dbReference type="Pfam" id="PF00579">
    <property type="entry name" value="tRNA-synt_1b"/>
    <property type="match status" value="1"/>
</dbReference>
<keyword evidence="7 11" id="KW-0648">Protein biosynthesis</keyword>
<name>A0A8K0JJ19_9HYPO</name>
<dbReference type="Proteomes" id="UP000811619">
    <property type="component" value="Unassembled WGS sequence"/>
</dbReference>
<dbReference type="GO" id="GO:0005524">
    <property type="term" value="F:ATP binding"/>
    <property type="evidence" value="ECO:0007669"/>
    <property type="project" value="UniProtKB-KW"/>
</dbReference>
<dbReference type="FunFam" id="1.10.240.10:FF:000002">
    <property type="entry name" value="Tryptophan--tRNA ligase"/>
    <property type="match status" value="1"/>
</dbReference>
<dbReference type="GO" id="GO:0004830">
    <property type="term" value="F:tryptophan-tRNA ligase activity"/>
    <property type="evidence" value="ECO:0007669"/>
    <property type="project" value="UniProtKB-EC"/>
</dbReference>
<evidence type="ECO:0000256" key="11">
    <source>
        <dbReference type="RuleBase" id="RU363036"/>
    </source>
</evidence>
<evidence type="ECO:0000256" key="4">
    <source>
        <dbReference type="ARBA" id="ARBA00022598"/>
    </source>
</evidence>
<evidence type="ECO:0000256" key="5">
    <source>
        <dbReference type="ARBA" id="ARBA00022741"/>
    </source>
</evidence>
<dbReference type="AlphaFoldDB" id="A0A8K0JJ19"/>
<reference evidence="13" key="1">
    <citation type="journal article" date="2020" name="bioRxiv">
        <title>Whole genome comparisons of ergot fungi reveals the divergence and evolution of species within the genus Claviceps are the result of varying mechanisms driving genome evolution and host range expansion.</title>
        <authorList>
            <person name="Wyka S.A."/>
            <person name="Mondo S.J."/>
            <person name="Liu M."/>
            <person name="Dettman J."/>
            <person name="Nalam V."/>
            <person name="Broders K.D."/>
        </authorList>
    </citation>
    <scope>NUCLEOTIDE SEQUENCE</scope>
    <source>
        <strain evidence="13">CCC 489</strain>
    </source>
</reference>
<dbReference type="InterPro" id="IPR014729">
    <property type="entry name" value="Rossmann-like_a/b/a_fold"/>
</dbReference>
<evidence type="ECO:0000256" key="7">
    <source>
        <dbReference type="ARBA" id="ARBA00022917"/>
    </source>
</evidence>
<dbReference type="PANTHER" id="PTHR43766">
    <property type="entry name" value="TRYPTOPHAN--TRNA LIGASE, MITOCHONDRIAL"/>
    <property type="match status" value="1"/>
</dbReference>
<dbReference type="PRINTS" id="PR01039">
    <property type="entry name" value="TRNASYNTHTRP"/>
</dbReference>
<keyword evidence="5 11" id="KW-0547">Nucleotide-binding</keyword>
<dbReference type="SUPFAM" id="SSF52374">
    <property type="entry name" value="Nucleotidylyl transferase"/>
    <property type="match status" value="1"/>
</dbReference>
<dbReference type="CDD" id="cd00806">
    <property type="entry name" value="TrpRS_core"/>
    <property type="match status" value="1"/>
</dbReference>
<dbReference type="EMBL" id="SRPY01000001">
    <property type="protein sequence ID" value="KAG5930682.1"/>
    <property type="molecule type" value="Genomic_DNA"/>
</dbReference>
<evidence type="ECO:0000313" key="13">
    <source>
        <dbReference type="EMBL" id="KAG5930682.1"/>
    </source>
</evidence>
<protein>
    <recommendedName>
        <fullName evidence="10">Tryptophan--tRNA ligase, mitochondrial</fullName>
        <ecNumber evidence="3">6.1.1.2</ecNumber>
    </recommendedName>
    <alternativeName>
        <fullName evidence="9">Tryptophanyl-tRNA synthetase</fullName>
    </alternativeName>
</protein>
<dbReference type="InterPro" id="IPR002305">
    <property type="entry name" value="aa-tRNA-synth_Ic"/>
</dbReference>
<dbReference type="EC" id="6.1.1.2" evidence="3"/>
<dbReference type="Gene3D" id="3.40.50.620">
    <property type="entry name" value="HUPs"/>
    <property type="match status" value="1"/>
</dbReference>
<accession>A0A8K0JJ19</accession>
<dbReference type="InterPro" id="IPR002306">
    <property type="entry name" value="Trp-tRNA-ligase"/>
</dbReference>
<evidence type="ECO:0000256" key="10">
    <source>
        <dbReference type="ARBA" id="ARBA00069760"/>
    </source>
</evidence>
<evidence type="ECO:0000256" key="6">
    <source>
        <dbReference type="ARBA" id="ARBA00022840"/>
    </source>
</evidence>
<feature type="region of interest" description="Disordered" evidence="12">
    <location>
        <begin position="1"/>
        <end position="25"/>
    </location>
</feature>
<proteinExistence type="inferred from homology"/>
<keyword evidence="8 11" id="KW-0030">Aminoacyl-tRNA synthetase</keyword>
<dbReference type="OrthoDB" id="15808at2759"/>
<comment type="subcellular location">
    <subcellularLocation>
        <location evidence="1">Mitochondrion matrix</location>
    </subcellularLocation>
</comment>
<sequence length="400" mass="44647">MSKSRLCARGRMPLPGSPRRTSSSPLHHVNRITHISQIHHINHQTRHKGTTSKATAPKVVFSGIQPTGIPHLGNYIGALRQWVQLQRHEPPDTKLIFSIVDLHAMTTPQDPGTLRRRKRETLATLLAIGIDPDRSTLFYQSTVPAHSELMWILACTASMGYLSRMTQWKQKIHLDASSPLPEPESQVENRLKLGLLSYPVLQAADVLVHRATHVPVGHDQKQHLEFARECVTNFNHAYGAHLVYPDAIIPPVHRIMSLSDPTSKMSKSDKKTRSRVLITDTPAEIRAKISSAMTDSLTGVSYDPLERPGISNLLAILSAFDPLNRSPQDLAQVYSTAHPRILKGVVSQAIIQGLEGFRRRYMKLMDEHNDYLDQVEAEGTRKARESAGETMEIVRSATGL</sequence>
<dbReference type="PROSITE" id="PS00178">
    <property type="entry name" value="AA_TRNA_LIGASE_I"/>
    <property type="match status" value="1"/>
</dbReference>
<dbReference type="InterPro" id="IPR050203">
    <property type="entry name" value="Trp-tRNA_synthetase"/>
</dbReference>
<keyword evidence="6 11" id="KW-0067">ATP-binding</keyword>
<comment type="caution">
    <text evidence="13">The sequence shown here is derived from an EMBL/GenBank/DDBJ whole genome shotgun (WGS) entry which is preliminary data.</text>
</comment>
<evidence type="ECO:0000256" key="2">
    <source>
        <dbReference type="ARBA" id="ARBA00005594"/>
    </source>
</evidence>
<keyword evidence="4 11" id="KW-0436">Ligase</keyword>
<evidence type="ECO:0000313" key="14">
    <source>
        <dbReference type="Proteomes" id="UP000811619"/>
    </source>
</evidence>
<evidence type="ECO:0000256" key="1">
    <source>
        <dbReference type="ARBA" id="ARBA00004305"/>
    </source>
</evidence>
<organism evidence="13 14">
    <name type="scientific">Claviceps africana</name>
    <dbReference type="NCBI Taxonomy" id="83212"/>
    <lineage>
        <taxon>Eukaryota</taxon>
        <taxon>Fungi</taxon>
        <taxon>Dikarya</taxon>
        <taxon>Ascomycota</taxon>
        <taxon>Pezizomycotina</taxon>
        <taxon>Sordariomycetes</taxon>
        <taxon>Hypocreomycetidae</taxon>
        <taxon>Hypocreales</taxon>
        <taxon>Clavicipitaceae</taxon>
        <taxon>Claviceps</taxon>
    </lineage>
</organism>
<keyword evidence="14" id="KW-1185">Reference proteome</keyword>
<evidence type="ECO:0000256" key="3">
    <source>
        <dbReference type="ARBA" id="ARBA00013161"/>
    </source>
</evidence>
<dbReference type="Gene3D" id="1.10.240.10">
    <property type="entry name" value="Tyrosyl-Transfer RNA Synthetase"/>
    <property type="match status" value="1"/>
</dbReference>
<dbReference type="InterPro" id="IPR001412">
    <property type="entry name" value="aa-tRNA-synth_I_CS"/>
</dbReference>
<evidence type="ECO:0000256" key="9">
    <source>
        <dbReference type="ARBA" id="ARBA00030268"/>
    </source>
</evidence>